<dbReference type="PANTHER" id="PTHR33055">
    <property type="entry name" value="TRANSPOSASE FOR INSERTION SEQUENCE ELEMENT IS1111A"/>
    <property type="match status" value="1"/>
</dbReference>
<reference evidence="3 4" key="1">
    <citation type="submission" date="2019-06" db="EMBL/GenBank/DDBJ databases">
        <title>The draft genome of Rhizobium smilacinae PTYR-5.</title>
        <authorList>
            <person name="Liu L."/>
            <person name="Li L."/>
            <person name="Zhang X."/>
        </authorList>
    </citation>
    <scope>NUCLEOTIDE SEQUENCE [LARGE SCALE GENOMIC DNA]</scope>
    <source>
        <strain evidence="3 4">PTYR-5</strain>
    </source>
</reference>
<dbReference type="InterPro" id="IPR003346">
    <property type="entry name" value="Transposase_20"/>
</dbReference>
<dbReference type="Proteomes" id="UP000311605">
    <property type="component" value="Unassembled WGS sequence"/>
</dbReference>
<feature type="domain" description="Transposase IS116/IS110/IS902 C-terminal" evidence="2">
    <location>
        <begin position="198"/>
        <end position="276"/>
    </location>
</feature>
<evidence type="ECO:0000313" key="3">
    <source>
        <dbReference type="EMBL" id="TNM61302.1"/>
    </source>
</evidence>
<dbReference type="OrthoDB" id="8261795at2"/>
<dbReference type="PANTHER" id="PTHR33055:SF13">
    <property type="entry name" value="TRANSPOSASE"/>
    <property type="match status" value="1"/>
</dbReference>
<dbReference type="InterPro" id="IPR002525">
    <property type="entry name" value="Transp_IS110-like_N"/>
</dbReference>
<protein>
    <submittedName>
        <fullName evidence="3">IS110 family transposase</fullName>
    </submittedName>
</protein>
<feature type="domain" description="Transposase IS110-like N-terminal" evidence="1">
    <location>
        <begin position="26"/>
        <end position="154"/>
    </location>
</feature>
<dbReference type="EMBL" id="VDMN01000006">
    <property type="protein sequence ID" value="TNM61302.1"/>
    <property type="molecule type" value="Genomic_DNA"/>
</dbReference>
<evidence type="ECO:0000259" key="2">
    <source>
        <dbReference type="Pfam" id="PF02371"/>
    </source>
</evidence>
<dbReference type="Pfam" id="PF01548">
    <property type="entry name" value="DEDD_Tnp_IS110"/>
    <property type="match status" value="1"/>
</dbReference>
<organism evidence="3 4">
    <name type="scientific">Aliirhizobium smilacinae</name>
    <dbReference type="NCBI Taxonomy" id="1395944"/>
    <lineage>
        <taxon>Bacteria</taxon>
        <taxon>Pseudomonadati</taxon>
        <taxon>Pseudomonadota</taxon>
        <taxon>Alphaproteobacteria</taxon>
        <taxon>Hyphomicrobiales</taxon>
        <taxon>Rhizobiaceae</taxon>
        <taxon>Aliirhizobium</taxon>
    </lineage>
</organism>
<dbReference type="GO" id="GO:0006313">
    <property type="term" value="P:DNA transposition"/>
    <property type="evidence" value="ECO:0007669"/>
    <property type="project" value="InterPro"/>
</dbReference>
<dbReference type="Pfam" id="PF02371">
    <property type="entry name" value="Transposase_20"/>
    <property type="match status" value="1"/>
</dbReference>
<dbReference type="RefSeq" id="WP_139678470.1">
    <property type="nucleotide sequence ID" value="NZ_VDMN01000006.1"/>
</dbReference>
<comment type="caution">
    <text evidence="3">The sequence shown here is derived from an EMBL/GenBank/DDBJ whole genome shotgun (WGS) entry which is preliminary data.</text>
</comment>
<evidence type="ECO:0000313" key="4">
    <source>
        <dbReference type="Proteomes" id="UP000311605"/>
    </source>
</evidence>
<dbReference type="AlphaFoldDB" id="A0A5C4XD90"/>
<evidence type="ECO:0000259" key="1">
    <source>
        <dbReference type="Pfam" id="PF01548"/>
    </source>
</evidence>
<name>A0A5C4XD90_9HYPH</name>
<dbReference type="GO" id="GO:0003677">
    <property type="term" value="F:DNA binding"/>
    <property type="evidence" value="ECO:0007669"/>
    <property type="project" value="InterPro"/>
</dbReference>
<dbReference type="NCBIfam" id="NF033542">
    <property type="entry name" value="transpos_IS110"/>
    <property type="match status" value="1"/>
</dbReference>
<sequence length="317" mass="34904">MTPNADKIQFALGCDVSCRTVTIFDSRSHQTSTVENTPAALRKALEPYAGCCDVLAVCEASGGYEDMLLSVLAALAIPTHRADAAKVKAFIRSFGTRAKTDPIDARFLAHYALDRGTRLCRWQLPEKTQSMVKLLVARRADLVAMRVQETNRLAAPRNRPIATQIKSHVRDLDRRIVETERQIDLLIAKSPQMAQRRTILQSVPCIGPVVSAMLIATMPELGHIDRRKAAGLSGCAPHPRDSGAMQRHRVTSGGRRQIRPVLFTAALTAIRGTSPLADGYRRLVAAGKPKRLAINAIMRRIVVIANARLKEYETQLT</sequence>
<accession>A0A5C4XD90</accession>
<keyword evidence="4" id="KW-1185">Reference proteome</keyword>
<dbReference type="InterPro" id="IPR047650">
    <property type="entry name" value="Transpos_IS110"/>
</dbReference>
<gene>
    <name evidence="3" type="ORF">FHP24_22455</name>
</gene>
<proteinExistence type="predicted"/>
<dbReference type="GO" id="GO:0004803">
    <property type="term" value="F:transposase activity"/>
    <property type="evidence" value="ECO:0007669"/>
    <property type="project" value="InterPro"/>
</dbReference>